<dbReference type="InterPro" id="IPR002347">
    <property type="entry name" value="SDR_fam"/>
</dbReference>
<evidence type="ECO:0000256" key="14">
    <source>
        <dbReference type="ARBA" id="ARBA00049069"/>
    </source>
</evidence>
<gene>
    <name evidence="27" type="ORF">AaeL_AAEL014899</name>
</gene>
<keyword evidence="7" id="KW-0276">Fatty acid metabolism</keyword>
<organism evidence="27 28">
    <name type="scientific">Aedes aegypti</name>
    <name type="common">Yellowfever mosquito</name>
    <name type="synonym">Culex aegypti</name>
    <dbReference type="NCBI Taxonomy" id="7159"/>
    <lineage>
        <taxon>Eukaryota</taxon>
        <taxon>Metazoa</taxon>
        <taxon>Ecdysozoa</taxon>
        <taxon>Arthropoda</taxon>
        <taxon>Hexapoda</taxon>
        <taxon>Insecta</taxon>
        <taxon>Pterygota</taxon>
        <taxon>Neoptera</taxon>
        <taxon>Endopterygota</taxon>
        <taxon>Diptera</taxon>
        <taxon>Nematocera</taxon>
        <taxon>Culicoidea</taxon>
        <taxon>Culicidae</taxon>
        <taxon>Culicinae</taxon>
        <taxon>Aedini</taxon>
        <taxon>Aedes</taxon>
        <taxon>Stegomyia</taxon>
    </lineage>
</organism>
<feature type="domain" description="Ketoreductase" evidence="26">
    <location>
        <begin position="42"/>
        <end position="222"/>
    </location>
</feature>
<evidence type="ECO:0000313" key="27">
    <source>
        <dbReference type="EMBL" id="EAT32860.1"/>
    </source>
</evidence>
<keyword evidence="5" id="KW-0444">Lipid biosynthesis</keyword>
<evidence type="ECO:0000256" key="18">
    <source>
        <dbReference type="ARBA" id="ARBA00065174"/>
    </source>
</evidence>
<keyword evidence="12" id="KW-0275">Fatty acid biosynthesis</keyword>
<evidence type="ECO:0000259" key="26">
    <source>
        <dbReference type="SMART" id="SM00822"/>
    </source>
</evidence>
<protein>
    <recommendedName>
        <fullName evidence="20">(3R)-3-hydroxyacyl-CoA dehydrogenase</fullName>
        <ecNumber evidence="19">1.1.1.239</ecNumber>
        <ecNumber evidence="4">1.1.1.n12</ecNumber>
    </recommendedName>
    <alternativeName>
        <fullName evidence="22">17-beta-hydroxysteroid dehydrogenase 8</fullName>
    </alternativeName>
    <alternativeName>
        <fullName evidence="21">3-ketoacyl-[acyl-carrier-protein] reductase alpha subunit</fullName>
    </alternativeName>
    <alternativeName>
        <fullName evidence="24">3-oxoacyl-[acyl-carrier-protein] reductase</fullName>
    </alternativeName>
    <alternativeName>
        <fullName evidence="25">Estradiol 17-beta-dehydrogenase 8</fullName>
    </alternativeName>
    <alternativeName>
        <fullName evidence="23">Testosterone 17-beta-dehydrogenase 8</fullName>
    </alternativeName>
</protein>
<sequence>MYRTTRNGMNRAYLCKSTSAVLFNWFELQETTFIMSGPLAGRLALVTGAGSGIGRVASKLLSRDGAIVVAVDRNGKAAEETIQNLNSQSDNSSFEMDVSSSDSVSKVLEATIEKYKRPPMIVVNSAGITRDNFMLKMPESDFDAVINVNLKGTWLMLKQFGQAMVDHKVSGSMVNVSSIVARNGNIGQSNYSPSKAGVEAMTKVVAREFGRYNIRVNAVVPGFIQTPMTDTLPQKVKDMVIMQCALRRFGKPEEIAEVIAFLASDKSSYMNGTSVEVTGG</sequence>
<keyword evidence="9" id="KW-0520">NAD</keyword>
<name>A0A1S4G2V3_AEDAE</name>
<evidence type="ECO:0000256" key="10">
    <source>
        <dbReference type="ARBA" id="ARBA00023098"/>
    </source>
</evidence>
<dbReference type="GO" id="GO:0006633">
    <property type="term" value="P:fatty acid biosynthetic process"/>
    <property type="evidence" value="ECO:0007669"/>
    <property type="project" value="UniProtKB-KW"/>
</dbReference>
<dbReference type="PRINTS" id="PR00081">
    <property type="entry name" value="GDHRDH"/>
</dbReference>
<accession>A0A1S4G2V3</accession>
<dbReference type="OrthoDB" id="1888931at2759"/>
<dbReference type="PANTHER" id="PTHR42760">
    <property type="entry name" value="SHORT-CHAIN DEHYDROGENASES/REDUCTASES FAMILY MEMBER"/>
    <property type="match status" value="1"/>
</dbReference>
<evidence type="ECO:0000256" key="4">
    <source>
        <dbReference type="ARBA" id="ARBA00012456"/>
    </source>
</evidence>
<evidence type="ECO:0000256" key="15">
    <source>
        <dbReference type="ARBA" id="ARBA00050232"/>
    </source>
</evidence>
<dbReference type="Proteomes" id="UP000682892">
    <property type="component" value="Unassembled WGS sequence"/>
</dbReference>
<evidence type="ECO:0000256" key="17">
    <source>
        <dbReference type="ARBA" id="ARBA00052680"/>
    </source>
</evidence>
<evidence type="ECO:0000256" key="22">
    <source>
        <dbReference type="ARBA" id="ARBA00081419"/>
    </source>
</evidence>
<dbReference type="EMBL" id="CH478512">
    <property type="protein sequence ID" value="EAT32860.1"/>
    <property type="molecule type" value="Genomic_DNA"/>
</dbReference>
<dbReference type="SUPFAM" id="SSF51735">
    <property type="entry name" value="NAD(P)-binding Rossmann-fold domains"/>
    <property type="match status" value="1"/>
</dbReference>
<evidence type="ECO:0000256" key="19">
    <source>
        <dbReference type="ARBA" id="ARBA00066822"/>
    </source>
</evidence>
<dbReference type="AlphaFoldDB" id="A0A1S4G2V3"/>
<proteinExistence type="inferred from homology"/>
<dbReference type="KEGG" id="aag:5565619"/>
<dbReference type="PANTHER" id="PTHR42760:SF83">
    <property type="entry name" value="(3R)-3-HYDROXYACYL-COA DEHYDROGENASE"/>
    <property type="match status" value="1"/>
</dbReference>
<evidence type="ECO:0000256" key="21">
    <source>
        <dbReference type="ARBA" id="ARBA00077835"/>
    </source>
</evidence>
<evidence type="ECO:0000256" key="16">
    <source>
        <dbReference type="ARBA" id="ARBA00050435"/>
    </source>
</evidence>
<evidence type="ECO:0000256" key="1">
    <source>
        <dbReference type="ARBA" id="ARBA00004305"/>
    </source>
</evidence>
<comment type="subcellular location">
    <subcellularLocation>
        <location evidence="1">Mitochondrion matrix</location>
    </subcellularLocation>
</comment>
<evidence type="ECO:0000256" key="8">
    <source>
        <dbReference type="ARBA" id="ARBA00023002"/>
    </source>
</evidence>
<comment type="similarity">
    <text evidence="3">Belongs to the short-chain dehydrogenases/reductases (SDR) family.</text>
</comment>
<dbReference type="EC" id="1.1.1.239" evidence="19"/>
<dbReference type="OMA" id="LFGVQCD"/>
<evidence type="ECO:0000256" key="13">
    <source>
        <dbReference type="ARBA" id="ARBA00037929"/>
    </source>
</evidence>
<dbReference type="GO" id="GO:0005759">
    <property type="term" value="C:mitochondrial matrix"/>
    <property type="evidence" value="ECO:0007669"/>
    <property type="project" value="UniProtKB-SubCell"/>
</dbReference>
<dbReference type="GO" id="GO:0008210">
    <property type="term" value="P:estrogen metabolic process"/>
    <property type="evidence" value="ECO:0007669"/>
    <property type="project" value="UniProtKB-ARBA"/>
</dbReference>
<comment type="catalytic activity">
    <reaction evidence="17">
        <text>a (3R)-3-hydroxyacyl-CoA + NAD(+) = a 3-oxoacyl-CoA + NADH + H(+)</text>
        <dbReference type="Rhea" id="RHEA:32711"/>
        <dbReference type="ChEBI" id="CHEBI:15378"/>
        <dbReference type="ChEBI" id="CHEBI:57319"/>
        <dbReference type="ChEBI" id="CHEBI:57540"/>
        <dbReference type="ChEBI" id="CHEBI:57945"/>
        <dbReference type="ChEBI" id="CHEBI:90726"/>
        <dbReference type="EC" id="1.1.1.n12"/>
    </reaction>
    <physiologicalReaction direction="left-to-right" evidence="17">
        <dbReference type="Rhea" id="RHEA:32712"/>
    </physiologicalReaction>
</comment>
<keyword evidence="10" id="KW-0443">Lipid metabolism</keyword>
<reference evidence="27" key="1">
    <citation type="submission" date="2005-10" db="EMBL/GenBank/DDBJ databases">
        <authorList>
            <person name="Loftus B.J."/>
            <person name="Nene V.M."/>
            <person name="Hannick L.I."/>
            <person name="Bidwell S."/>
            <person name="Haas B."/>
            <person name="Amedeo P."/>
            <person name="Orvis J."/>
            <person name="Wortman J.R."/>
            <person name="White O.R."/>
            <person name="Salzberg S."/>
            <person name="Shumway M."/>
            <person name="Koo H."/>
            <person name="Zhao Y."/>
            <person name="Holmes M."/>
            <person name="Miller J."/>
            <person name="Schatz M."/>
            <person name="Pop M."/>
            <person name="Pai G."/>
            <person name="Utterback T."/>
            <person name="Rogers Y.-H."/>
            <person name="Kravitz S."/>
            <person name="Fraser C.M."/>
        </authorList>
    </citation>
    <scope>NUCLEOTIDE SEQUENCE</scope>
    <source>
        <strain evidence="27">Liverpool</strain>
    </source>
</reference>
<evidence type="ECO:0000256" key="2">
    <source>
        <dbReference type="ARBA" id="ARBA00005194"/>
    </source>
</evidence>
<evidence type="ECO:0000256" key="6">
    <source>
        <dbReference type="ARBA" id="ARBA00022553"/>
    </source>
</evidence>
<dbReference type="Gene3D" id="3.40.50.720">
    <property type="entry name" value="NAD(P)-binding Rossmann-like Domain"/>
    <property type="match status" value="1"/>
</dbReference>
<comment type="catalytic activity">
    <reaction evidence="15">
        <text>testosterone + NAD(+) = androst-4-ene-3,17-dione + NADH + H(+)</text>
        <dbReference type="Rhea" id="RHEA:14929"/>
        <dbReference type="ChEBI" id="CHEBI:15378"/>
        <dbReference type="ChEBI" id="CHEBI:16422"/>
        <dbReference type="ChEBI" id="CHEBI:17347"/>
        <dbReference type="ChEBI" id="CHEBI:57540"/>
        <dbReference type="ChEBI" id="CHEBI:57945"/>
        <dbReference type="EC" id="1.1.1.239"/>
    </reaction>
    <physiologicalReaction direction="left-to-right" evidence="15">
        <dbReference type="Rhea" id="RHEA:14930"/>
    </physiologicalReaction>
</comment>
<keyword evidence="6" id="KW-0597">Phosphoprotein</keyword>
<dbReference type="GO" id="GO:0047035">
    <property type="term" value="F:testosterone dehydrogenase (NAD+) activity"/>
    <property type="evidence" value="ECO:0007669"/>
    <property type="project" value="UniProtKB-EC"/>
</dbReference>
<evidence type="ECO:0000256" key="7">
    <source>
        <dbReference type="ARBA" id="ARBA00022832"/>
    </source>
</evidence>
<evidence type="ECO:0000256" key="12">
    <source>
        <dbReference type="ARBA" id="ARBA00023160"/>
    </source>
</evidence>
<dbReference type="PRINTS" id="PR00080">
    <property type="entry name" value="SDRFAMILY"/>
</dbReference>
<dbReference type="InterPro" id="IPR036291">
    <property type="entry name" value="NAD(P)-bd_dom_sf"/>
</dbReference>
<evidence type="ECO:0000313" key="28">
    <source>
        <dbReference type="Proteomes" id="UP000682892"/>
    </source>
</evidence>
<comment type="subunit">
    <text evidence="18">Heterotetramer with CBR4; contains two molecules of HSD17B8 and CBR4.</text>
</comment>
<dbReference type="Pfam" id="PF13561">
    <property type="entry name" value="adh_short_C2"/>
    <property type="match status" value="1"/>
</dbReference>
<keyword evidence="11" id="KW-0496">Mitochondrion</keyword>
<evidence type="ECO:0000256" key="11">
    <source>
        <dbReference type="ARBA" id="ARBA00023128"/>
    </source>
</evidence>
<evidence type="ECO:0000256" key="25">
    <source>
        <dbReference type="ARBA" id="ARBA00083258"/>
    </source>
</evidence>
<evidence type="ECO:0000256" key="24">
    <source>
        <dbReference type="ARBA" id="ARBA00083097"/>
    </source>
</evidence>
<keyword evidence="8" id="KW-0560">Oxidoreductase</keyword>
<dbReference type="InterPro" id="IPR057326">
    <property type="entry name" value="KR_dom"/>
</dbReference>
<dbReference type="EC" id="1.1.1.n12" evidence="4"/>
<dbReference type="FunFam" id="3.40.50.720:FF:000231">
    <property type="entry name" value="Estradiol 17-beta-dehydrogenase 8"/>
    <property type="match status" value="1"/>
</dbReference>
<evidence type="ECO:0000256" key="5">
    <source>
        <dbReference type="ARBA" id="ARBA00022516"/>
    </source>
</evidence>
<dbReference type="GO" id="GO:0048038">
    <property type="term" value="F:quinone binding"/>
    <property type="evidence" value="ECO:0007669"/>
    <property type="project" value="TreeGrafter"/>
</dbReference>
<dbReference type="GO" id="GO:0004303">
    <property type="term" value="F:estradiol 17-beta-dehydrogenase [NAD(P)+] activity"/>
    <property type="evidence" value="ECO:0007669"/>
    <property type="project" value="UniProtKB-EC"/>
</dbReference>
<dbReference type="SMART" id="SM00822">
    <property type="entry name" value="PKS_KR"/>
    <property type="match status" value="1"/>
</dbReference>
<comment type="pathway">
    <text evidence="13">Steroid biosynthesis; estrogen biosynthesis.</text>
</comment>
<comment type="pathway">
    <text evidence="2">Lipid metabolism; fatty acid biosynthesis.</text>
</comment>
<comment type="catalytic activity">
    <reaction evidence="16">
        <text>17beta-hydroxy-5alpha-androstan-3-one + NAD(+) = 5alpha-androstan-3,17-dione + NADH + H(+)</text>
        <dbReference type="Rhea" id="RHEA:41992"/>
        <dbReference type="ChEBI" id="CHEBI:15378"/>
        <dbReference type="ChEBI" id="CHEBI:15994"/>
        <dbReference type="ChEBI" id="CHEBI:16330"/>
        <dbReference type="ChEBI" id="CHEBI:57540"/>
        <dbReference type="ChEBI" id="CHEBI:57945"/>
    </reaction>
    <physiologicalReaction direction="left-to-right" evidence="16">
        <dbReference type="Rhea" id="RHEA:41993"/>
    </physiologicalReaction>
</comment>
<reference evidence="27" key="2">
    <citation type="journal article" date="2007" name="Science">
        <title>Genome sequence of Aedes aegypti, a major arbovirus vector.</title>
        <authorList>
            <person name="Nene V."/>
            <person name="Wortman J.R."/>
            <person name="Lawson D."/>
            <person name="Haas B."/>
            <person name="Kodira C."/>
            <person name="Tu Z.J."/>
            <person name="Loftus B."/>
            <person name="Xi Z."/>
            <person name="Megy K."/>
            <person name="Grabherr M."/>
            <person name="Ren Q."/>
            <person name="Zdobnov E.M."/>
            <person name="Lobo N.F."/>
            <person name="Campbell K.S."/>
            <person name="Brown S.E."/>
            <person name="Bonaldo M.F."/>
            <person name="Zhu J."/>
            <person name="Sinkins S.P."/>
            <person name="Hogenkamp D.G."/>
            <person name="Amedeo P."/>
            <person name="Arensburger P."/>
            <person name="Atkinson P.W."/>
            <person name="Bidwell S."/>
            <person name="Biedler J."/>
            <person name="Birney E."/>
            <person name="Bruggner R.V."/>
            <person name="Costas J."/>
            <person name="Coy M.R."/>
            <person name="Crabtree J."/>
            <person name="Crawford M."/>
            <person name="Debruyn B."/>
            <person name="Decaprio D."/>
            <person name="Eiglmeier K."/>
            <person name="Eisenstadt E."/>
            <person name="El-Dorry H."/>
            <person name="Gelbart W.M."/>
            <person name="Gomes S.L."/>
            <person name="Hammond M."/>
            <person name="Hannick L.I."/>
            <person name="Hogan J.R."/>
            <person name="Holmes M.H."/>
            <person name="Jaffe D."/>
            <person name="Johnston J.S."/>
            <person name="Kennedy R.C."/>
            <person name="Koo H."/>
            <person name="Kravitz S."/>
            <person name="Kriventseva E.V."/>
            <person name="Kulp D."/>
            <person name="Labutti K."/>
            <person name="Lee E."/>
            <person name="Li S."/>
            <person name="Lovin D.D."/>
            <person name="Mao C."/>
            <person name="Mauceli E."/>
            <person name="Menck C.F."/>
            <person name="Miller J.R."/>
            <person name="Montgomery P."/>
            <person name="Mori A."/>
            <person name="Nascimento A.L."/>
            <person name="Naveira H.F."/>
            <person name="Nusbaum C."/>
            <person name="O'leary S."/>
            <person name="Orvis J."/>
            <person name="Pertea M."/>
            <person name="Quesneville H."/>
            <person name="Reidenbach K.R."/>
            <person name="Rogers Y.H."/>
            <person name="Roth C.W."/>
            <person name="Schneider J.R."/>
            <person name="Schatz M."/>
            <person name="Shumway M."/>
            <person name="Stanke M."/>
            <person name="Stinson E.O."/>
            <person name="Tubio J.M."/>
            <person name="Vanzee J.P."/>
            <person name="Verjovski-Almeida S."/>
            <person name="Werner D."/>
            <person name="White O."/>
            <person name="Wyder S."/>
            <person name="Zeng Q."/>
            <person name="Zhao Q."/>
            <person name="Zhao Y."/>
            <person name="Hill C.A."/>
            <person name="Raikhel A.S."/>
            <person name="Soares M.B."/>
            <person name="Knudson D.L."/>
            <person name="Lee N.H."/>
            <person name="Galagan J."/>
            <person name="Salzberg S.L."/>
            <person name="Paulsen I.T."/>
            <person name="Dimopoulos G."/>
            <person name="Collins F.H."/>
            <person name="Birren B."/>
            <person name="Fraser-Liggett C.M."/>
            <person name="Severson D.W."/>
        </authorList>
    </citation>
    <scope>NUCLEOTIDE SEQUENCE [LARGE SCALE GENOMIC DNA]</scope>
    <source>
        <strain evidence="27">Liverpool</strain>
    </source>
</reference>
<comment type="catalytic activity">
    <reaction evidence="14">
        <text>17beta-estradiol + NAD(+) = estrone + NADH + H(+)</text>
        <dbReference type="Rhea" id="RHEA:24612"/>
        <dbReference type="ChEBI" id="CHEBI:15378"/>
        <dbReference type="ChEBI" id="CHEBI:16469"/>
        <dbReference type="ChEBI" id="CHEBI:17263"/>
        <dbReference type="ChEBI" id="CHEBI:57540"/>
        <dbReference type="ChEBI" id="CHEBI:57945"/>
        <dbReference type="EC" id="1.1.1.62"/>
    </reaction>
    <physiologicalReaction direction="left-to-right" evidence="14">
        <dbReference type="Rhea" id="RHEA:24613"/>
    </physiologicalReaction>
    <physiologicalReaction direction="right-to-left" evidence="14">
        <dbReference type="Rhea" id="RHEA:24614"/>
    </physiologicalReaction>
</comment>
<evidence type="ECO:0000256" key="20">
    <source>
        <dbReference type="ARBA" id="ARBA00070911"/>
    </source>
</evidence>
<evidence type="ECO:0000256" key="3">
    <source>
        <dbReference type="ARBA" id="ARBA00006484"/>
    </source>
</evidence>
<evidence type="ECO:0000256" key="9">
    <source>
        <dbReference type="ARBA" id="ARBA00023027"/>
    </source>
</evidence>
<reference evidence="27" key="3">
    <citation type="submission" date="2012-09" db="EMBL/GenBank/DDBJ databases">
        <authorList>
            <consortium name="VectorBase"/>
        </authorList>
    </citation>
    <scope>NUCLEOTIDE SEQUENCE</scope>
    <source>
        <strain evidence="27">Liverpool</strain>
    </source>
</reference>
<evidence type="ECO:0000256" key="23">
    <source>
        <dbReference type="ARBA" id="ARBA00081936"/>
    </source>
</evidence>